<dbReference type="Ensembl" id="ENSSFOT00015067891.1">
    <property type="protein sequence ID" value="ENSSFOP00015044028.1"/>
    <property type="gene ID" value="ENSSFOG00015018879.2"/>
</dbReference>
<evidence type="ECO:0000259" key="3">
    <source>
        <dbReference type="Pfam" id="PF25203"/>
    </source>
</evidence>
<evidence type="ECO:0000259" key="2">
    <source>
        <dbReference type="Pfam" id="PF23319"/>
    </source>
</evidence>
<gene>
    <name evidence="6" type="primary">DNAAF9</name>
    <name evidence="6" type="synonym">dnaaf9</name>
</gene>
<proteinExistence type="predicted"/>
<evidence type="ECO:0000259" key="5">
    <source>
        <dbReference type="Pfam" id="PF26246"/>
    </source>
</evidence>
<feature type="domain" description="DAAF9 PH" evidence="5">
    <location>
        <begin position="541"/>
        <end position="630"/>
    </location>
</feature>
<evidence type="ECO:0000313" key="7">
    <source>
        <dbReference type="Proteomes" id="UP000694397"/>
    </source>
</evidence>
<protein>
    <submittedName>
        <fullName evidence="6">Dynein axonemal assembly factor 9</fullName>
    </submittedName>
</protein>
<dbReference type="Pfam" id="PF26246">
    <property type="entry name" value="PH_DAAF9"/>
    <property type="match status" value="1"/>
</dbReference>
<sequence length="1098" mass="123611">MNVAGWSLATPIPFPRLTPPPRCGSFKKQVPGVASGSWRGVVGVLTVARVLLRFVFLPSAGIDSRYNQGCCELAGYLFFGLFTRNHLDRDFQFPEELLDDVILLIKADSVHLYCNPINYTCVLPFVSHWRNLHVHCLTEAEYEDEEAAEEFKISSFVNMVQGCSHIGVPYSPQGYAQKFDMFAVEKWPIIQAFALEGIGGGGFFTMKHKLTDVSEKLWQIYGAVDPVSLEMLLTADLVTFEKQWSSFFSNFDTESYASILELSEAQAGEPFRTYFSHGLISSQINNRGKCRQPFVLFGNHSTKEDLNSYCFTFPSEDHQVRNTGPLGTTAKHMVVQCVSPKGPLACARTYFFGTAHVPCAGTIGIALFRRFLTQVYEAAVQAVLAGIKCFCSTSSVSKVTQQYRSLHVYHGTVLQRRLQGTARGSIAFIHIDIALAVLRNLFTSSPFFSQASMEVCDIPDPQGGEEPLGSLVFSESFLESRLYVQKQGKTRMLPEQPLELGTFILHSALFLILSRLHYEAQYSFKVFGSPKTLPRCCLLAVVFFSEGVLFVHPHCGILINVIQKGVFFCLLRSCSLRLRQDSSHTVSTLFLDYKSSLLPHLPLQLRSTSSTLAFALQTKTKAPRSFRSQVGMLQNNMRPFLSILFFLKSHSYRKCVVAVVAAKGDSHFALSSMGQKPVQSKHLEALFGQKEPARPHNSQADKVCMFCCAAGWPGQCCVAVIHRWAVYHPTLESGESFCHVHFQRYLTSVLQSQMGNRTDLLLWLRYTDVVDVVQALLTHPDPETREAFGVGAVTACIDPLSSYMEHRYLFPKLLEQCSHGLVSTVVFTGLTQEPRHRLLVQLQQLVRAANPGATFILAEKGAVTRNEDIERILSESSFSEPEMLRVRYLLYPGLNEGKFCSGIMSPIMSHQCVTFNRPLDRLCFAAKCKELKSSLKPNPFSGNIYYIFGTVRFSDLDTPMEVNFSTLSGTLSLVPALEVSRHPTQSCFLQFEGVDLTQEGLKDWLRQCTQRKPAKKALKTKKTLTLQEIRMIHVEHHLDPLSTGYFYNGNQFMNFGEKMSFHPLMERFIDQYVERANKEIESFNQQLEQQGQWDLFDP</sequence>
<evidence type="ECO:0000313" key="6">
    <source>
        <dbReference type="Ensembl" id="ENSSFOP00015044028.1"/>
    </source>
</evidence>
<dbReference type="Pfam" id="PF25203">
    <property type="entry name" value="PB_DAAF9"/>
    <property type="match status" value="1"/>
</dbReference>
<dbReference type="InterPro" id="IPR057478">
    <property type="entry name" value="DAAF9_2"/>
</dbReference>
<feature type="domain" description="DAAF9 pita-bread-like" evidence="3">
    <location>
        <begin position="225"/>
        <end position="487"/>
    </location>
</feature>
<organism evidence="6 7">
    <name type="scientific">Scleropages formosus</name>
    <name type="common">Asian bonytongue</name>
    <name type="synonym">Osteoglossum formosum</name>
    <dbReference type="NCBI Taxonomy" id="113540"/>
    <lineage>
        <taxon>Eukaryota</taxon>
        <taxon>Metazoa</taxon>
        <taxon>Chordata</taxon>
        <taxon>Craniata</taxon>
        <taxon>Vertebrata</taxon>
        <taxon>Euteleostomi</taxon>
        <taxon>Actinopterygii</taxon>
        <taxon>Neopterygii</taxon>
        <taxon>Teleostei</taxon>
        <taxon>Osteoglossocephala</taxon>
        <taxon>Osteoglossomorpha</taxon>
        <taxon>Osteoglossiformes</taxon>
        <taxon>Osteoglossidae</taxon>
        <taxon>Scleropages</taxon>
    </lineage>
</organism>
<feature type="domain" description="DAAF9" evidence="4">
    <location>
        <begin position="722"/>
        <end position="893"/>
    </location>
</feature>
<name>A0A8C9T431_SCLFO</name>
<dbReference type="Pfam" id="PF25204">
    <property type="entry name" value="DAAF9_2"/>
    <property type="match status" value="1"/>
</dbReference>
<feature type="domain" description="DAAF9 N-terminal" evidence="1">
    <location>
        <begin position="56"/>
        <end position="221"/>
    </location>
</feature>
<dbReference type="CDD" id="cd22936">
    <property type="entry name" value="shulin_C20orf194-like"/>
    <property type="match status" value="1"/>
</dbReference>
<reference evidence="6" key="3">
    <citation type="submission" date="2025-09" db="UniProtKB">
        <authorList>
            <consortium name="Ensembl"/>
        </authorList>
    </citation>
    <scope>IDENTIFICATION</scope>
</reference>
<dbReference type="OrthoDB" id="72033at2759"/>
<reference evidence="6" key="2">
    <citation type="submission" date="2025-08" db="UniProtKB">
        <authorList>
            <consortium name="Ensembl"/>
        </authorList>
    </citation>
    <scope>IDENTIFICATION</scope>
</reference>
<reference evidence="6 7" key="1">
    <citation type="submission" date="2019-04" db="EMBL/GenBank/DDBJ databases">
        <authorList>
            <consortium name="Wellcome Sanger Institute Data Sharing"/>
        </authorList>
    </citation>
    <scope>NUCLEOTIDE SEQUENCE [LARGE SCALE GENOMIC DNA]</scope>
</reference>
<dbReference type="InterPro" id="IPR040342">
    <property type="entry name" value="DNAAF9"/>
</dbReference>
<dbReference type="InterPro" id="IPR056498">
    <property type="entry name" value="DAAF9_N"/>
</dbReference>
<dbReference type="InterPro" id="IPR058843">
    <property type="entry name" value="PH_DAAF9"/>
</dbReference>
<dbReference type="PANTHER" id="PTHR33664">
    <property type="entry name" value="RCG26366"/>
    <property type="match status" value="1"/>
</dbReference>
<dbReference type="Pfam" id="PF23281">
    <property type="entry name" value="DAAF9_N"/>
    <property type="match status" value="1"/>
</dbReference>
<dbReference type="Proteomes" id="UP000694397">
    <property type="component" value="Chromosome 1"/>
</dbReference>
<feature type="domain" description="DAAF9 CobW C-like" evidence="2">
    <location>
        <begin position="910"/>
        <end position="975"/>
    </location>
</feature>
<accession>A0A8C9T431</accession>
<keyword evidence="7" id="KW-1185">Reference proteome</keyword>
<dbReference type="AlphaFoldDB" id="A0A8C9T431"/>
<dbReference type="GeneTree" id="ENSGT00390000003692"/>
<dbReference type="InterPro" id="IPR056414">
    <property type="entry name" value="DAAF9_CobW_C"/>
</dbReference>
<evidence type="ECO:0000259" key="4">
    <source>
        <dbReference type="Pfam" id="PF25204"/>
    </source>
</evidence>
<dbReference type="Pfam" id="PF23319">
    <property type="entry name" value="CobW_C_DAAF9"/>
    <property type="match status" value="1"/>
</dbReference>
<dbReference type="InterPro" id="IPR058844">
    <property type="entry name" value="PB_DAAF9"/>
</dbReference>
<evidence type="ECO:0000259" key="1">
    <source>
        <dbReference type="Pfam" id="PF23281"/>
    </source>
</evidence>
<dbReference type="PANTHER" id="PTHR33664:SF1">
    <property type="entry name" value="DYNEIN AXONEMAL ASSEMBLY FACTOR 9"/>
    <property type="match status" value="1"/>
</dbReference>